<dbReference type="InterPro" id="IPR007372">
    <property type="entry name" value="Lipid/polyisoprenoid-bd_YceI"/>
</dbReference>
<accession>A0A0W0WUY0</accession>
<dbReference type="Proteomes" id="UP000054725">
    <property type="component" value="Unassembled WGS sequence"/>
</dbReference>
<comment type="caution">
    <text evidence="3">The sequence shown here is derived from an EMBL/GenBank/DDBJ whole genome shotgun (WGS) entry which is preliminary data.</text>
</comment>
<proteinExistence type="predicted"/>
<evidence type="ECO:0000259" key="2">
    <source>
        <dbReference type="SMART" id="SM00867"/>
    </source>
</evidence>
<evidence type="ECO:0000313" key="3">
    <source>
        <dbReference type="EMBL" id="KTD36139.1"/>
    </source>
</evidence>
<feature type="domain" description="Lipid/polyisoprenoid-binding YceI-like" evidence="2">
    <location>
        <begin position="27"/>
        <end position="190"/>
    </location>
</feature>
<keyword evidence="4" id="KW-1185">Reference proteome</keyword>
<dbReference type="AlphaFoldDB" id="A0A0W0WUY0"/>
<reference evidence="3 4" key="1">
    <citation type="submission" date="2015-11" db="EMBL/GenBank/DDBJ databases">
        <title>Genomic analysis of 38 Legionella species identifies large and diverse effector repertoires.</title>
        <authorList>
            <person name="Burstein D."/>
            <person name="Amaro F."/>
            <person name="Zusman T."/>
            <person name="Lifshitz Z."/>
            <person name="Cohen O."/>
            <person name="Gilbert J.A."/>
            <person name="Pupko T."/>
            <person name="Shuman H.A."/>
            <person name="Segal G."/>
        </authorList>
    </citation>
    <scope>NUCLEOTIDE SEQUENCE [LARGE SCALE GENOMIC DNA]</scope>
    <source>
        <strain evidence="3 4">ATCC 49506</strain>
    </source>
</reference>
<evidence type="ECO:0000313" key="4">
    <source>
        <dbReference type="Proteomes" id="UP000054725"/>
    </source>
</evidence>
<gene>
    <name evidence="3" type="primary">ycel</name>
    <name evidence="3" type="ORF">Lnau_1123</name>
</gene>
<feature type="chain" id="PRO_5006915886" evidence="1">
    <location>
        <begin position="24"/>
        <end position="192"/>
    </location>
</feature>
<dbReference type="STRING" id="45070.Lnau_1123"/>
<sequence>MIRTIARFLIALLFILPVSFLHAAVETLTLDPQHSYVLWEIEHLGFSTQVGKWYVTGTVTLDQDQPQNSKVEATIKVSNVITGIPELDKHLQGPLFFDTAKYPTATFVSNKVDVLSKTKAKVEGMLTLRGVTKPVTLNVTLNKVGKSPITDKMTVGFTATTTLKRSDFGMKTLIPDVGDEVKIQIGAEAYKS</sequence>
<dbReference type="SUPFAM" id="SSF101874">
    <property type="entry name" value="YceI-like"/>
    <property type="match status" value="1"/>
</dbReference>
<feature type="signal peptide" evidence="1">
    <location>
        <begin position="1"/>
        <end position="23"/>
    </location>
</feature>
<dbReference type="PATRIC" id="fig|45070.6.peg.1187"/>
<dbReference type="RefSeq" id="WP_058504162.1">
    <property type="nucleotide sequence ID" value="NZ_CAAAIF010000001.1"/>
</dbReference>
<dbReference type="InterPro" id="IPR036761">
    <property type="entry name" value="TTHA0802/YceI-like_sf"/>
</dbReference>
<organism evidence="3 4">
    <name type="scientific">Legionella nautarum</name>
    <dbReference type="NCBI Taxonomy" id="45070"/>
    <lineage>
        <taxon>Bacteria</taxon>
        <taxon>Pseudomonadati</taxon>
        <taxon>Pseudomonadota</taxon>
        <taxon>Gammaproteobacteria</taxon>
        <taxon>Legionellales</taxon>
        <taxon>Legionellaceae</taxon>
        <taxon>Legionella</taxon>
    </lineage>
</organism>
<keyword evidence="1" id="KW-0732">Signal</keyword>
<dbReference type="PANTHER" id="PTHR34406">
    <property type="entry name" value="PROTEIN YCEI"/>
    <property type="match status" value="1"/>
</dbReference>
<dbReference type="EMBL" id="LNYO01000013">
    <property type="protein sequence ID" value="KTD36139.1"/>
    <property type="molecule type" value="Genomic_DNA"/>
</dbReference>
<dbReference type="Pfam" id="PF04264">
    <property type="entry name" value="YceI"/>
    <property type="match status" value="1"/>
</dbReference>
<protein>
    <submittedName>
        <fullName evidence="3">Polyprenyl-pyrophosphate binding protein</fullName>
    </submittedName>
</protein>
<dbReference type="SMART" id="SM00867">
    <property type="entry name" value="YceI"/>
    <property type="match status" value="1"/>
</dbReference>
<evidence type="ECO:0000256" key="1">
    <source>
        <dbReference type="SAM" id="SignalP"/>
    </source>
</evidence>
<name>A0A0W0WUY0_9GAMM</name>
<dbReference type="OrthoDB" id="9811006at2"/>
<dbReference type="Gene3D" id="2.40.128.110">
    <property type="entry name" value="Lipid/polyisoprenoid-binding, YceI-like"/>
    <property type="match status" value="1"/>
</dbReference>
<dbReference type="PANTHER" id="PTHR34406:SF1">
    <property type="entry name" value="PROTEIN YCEI"/>
    <property type="match status" value="1"/>
</dbReference>